<keyword evidence="3 8" id="KW-0597">Phosphoprotein</keyword>
<dbReference type="STRING" id="1121022.GCA_000376105_03726"/>
<dbReference type="Proteomes" id="UP000017837">
    <property type="component" value="Unassembled WGS sequence"/>
</dbReference>
<evidence type="ECO:0000256" key="8">
    <source>
        <dbReference type="PROSITE-ProRule" id="PRU00169"/>
    </source>
</evidence>
<dbReference type="InterPro" id="IPR001867">
    <property type="entry name" value="OmpR/PhoB-type_DNA-bd"/>
</dbReference>
<keyword evidence="5" id="KW-0805">Transcription regulation</keyword>
<evidence type="ECO:0000313" key="13">
    <source>
        <dbReference type="Proteomes" id="UP000017837"/>
    </source>
</evidence>
<feature type="modified residue" description="4-aspartylphosphate" evidence="8">
    <location>
        <position position="51"/>
    </location>
</feature>
<evidence type="ECO:0008006" key="14">
    <source>
        <dbReference type="Google" id="ProtNLM"/>
    </source>
</evidence>
<dbReference type="Pfam" id="PF00072">
    <property type="entry name" value="Response_reg"/>
    <property type="match status" value="1"/>
</dbReference>
<evidence type="ECO:0000256" key="2">
    <source>
        <dbReference type="ARBA" id="ARBA00022490"/>
    </source>
</evidence>
<proteinExistence type="predicted"/>
<dbReference type="InterPro" id="IPR001789">
    <property type="entry name" value="Sig_transdc_resp-reg_receiver"/>
</dbReference>
<dbReference type="SMART" id="SM00862">
    <property type="entry name" value="Trans_reg_C"/>
    <property type="match status" value="1"/>
</dbReference>
<keyword evidence="7" id="KW-0804">Transcription</keyword>
<gene>
    <name evidence="12" type="ORF">ABENE_17155</name>
</gene>
<accession>V4PK41</accession>
<protein>
    <recommendedName>
        <fullName evidence="14">Transcriptional regulator</fullName>
    </recommendedName>
</protein>
<name>V4PK41_9CAUL</name>
<dbReference type="PROSITE" id="PS50110">
    <property type="entry name" value="RESPONSE_REGULATORY"/>
    <property type="match status" value="1"/>
</dbReference>
<dbReference type="CDD" id="cd17624">
    <property type="entry name" value="REC_OmpR_PmrA-like"/>
    <property type="match status" value="1"/>
</dbReference>
<dbReference type="PATRIC" id="fig|1121022.4.peg.3500"/>
<evidence type="ECO:0000256" key="9">
    <source>
        <dbReference type="PROSITE-ProRule" id="PRU01091"/>
    </source>
</evidence>
<keyword evidence="6 9" id="KW-0238">DNA-binding</keyword>
<keyword evidence="2" id="KW-0963">Cytoplasm</keyword>
<keyword evidence="13" id="KW-1185">Reference proteome</keyword>
<dbReference type="GO" id="GO:0005829">
    <property type="term" value="C:cytosol"/>
    <property type="evidence" value="ECO:0007669"/>
    <property type="project" value="TreeGrafter"/>
</dbReference>
<evidence type="ECO:0000256" key="1">
    <source>
        <dbReference type="ARBA" id="ARBA00004496"/>
    </source>
</evidence>
<evidence type="ECO:0000256" key="6">
    <source>
        <dbReference type="ARBA" id="ARBA00023125"/>
    </source>
</evidence>
<dbReference type="Pfam" id="PF00486">
    <property type="entry name" value="Trans_reg_C"/>
    <property type="match status" value="1"/>
</dbReference>
<feature type="domain" description="OmpR/PhoB-type" evidence="11">
    <location>
        <begin position="124"/>
        <end position="218"/>
    </location>
</feature>
<evidence type="ECO:0000256" key="3">
    <source>
        <dbReference type="ARBA" id="ARBA00022553"/>
    </source>
</evidence>
<evidence type="ECO:0000256" key="4">
    <source>
        <dbReference type="ARBA" id="ARBA00023012"/>
    </source>
</evidence>
<dbReference type="Gene3D" id="3.40.50.2300">
    <property type="match status" value="1"/>
</dbReference>
<dbReference type="PROSITE" id="PS51755">
    <property type="entry name" value="OMPR_PHOB"/>
    <property type="match status" value="1"/>
</dbReference>
<dbReference type="InterPro" id="IPR036388">
    <property type="entry name" value="WH-like_DNA-bd_sf"/>
</dbReference>
<reference evidence="12 13" key="1">
    <citation type="journal article" date="2014" name="Nature">
        <title>Sequential evolution of bacterial morphology by co-option of a developmental regulator.</title>
        <authorList>
            <person name="Jiang C."/>
            <person name="Brown P.J."/>
            <person name="Ducret A."/>
            <person name="Brun Y.V."/>
        </authorList>
    </citation>
    <scope>NUCLEOTIDE SEQUENCE [LARGE SCALE GENOMIC DNA]</scope>
    <source>
        <strain evidence="12 13">DSM 16100</strain>
    </source>
</reference>
<dbReference type="OrthoDB" id="9802426at2"/>
<evidence type="ECO:0000259" key="11">
    <source>
        <dbReference type="PROSITE" id="PS51755"/>
    </source>
</evidence>
<organism evidence="12 13">
    <name type="scientific">Asticcacaulis benevestitus DSM 16100 = ATCC BAA-896</name>
    <dbReference type="NCBI Taxonomy" id="1121022"/>
    <lineage>
        <taxon>Bacteria</taxon>
        <taxon>Pseudomonadati</taxon>
        <taxon>Pseudomonadota</taxon>
        <taxon>Alphaproteobacteria</taxon>
        <taxon>Caulobacterales</taxon>
        <taxon>Caulobacteraceae</taxon>
        <taxon>Asticcacaulis</taxon>
    </lineage>
</organism>
<feature type="domain" description="Response regulatory" evidence="10">
    <location>
        <begin position="2"/>
        <end position="116"/>
    </location>
</feature>
<dbReference type="PANTHER" id="PTHR48111">
    <property type="entry name" value="REGULATOR OF RPOS"/>
    <property type="match status" value="1"/>
</dbReference>
<evidence type="ECO:0000313" key="12">
    <source>
        <dbReference type="EMBL" id="ESQ87594.1"/>
    </source>
</evidence>
<dbReference type="InterPro" id="IPR011006">
    <property type="entry name" value="CheY-like_superfamily"/>
</dbReference>
<dbReference type="InterPro" id="IPR039420">
    <property type="entry name" value="WalR-like"/>
</dbReference>
<evidence type="ECO:0000256" key="5">
    <source>
        <dbReference type="ARBA" id="ARBA00023015"/>
    </source>
</evidence>
<dbReference type="GO" id="GO:0000976">
    <property type="term" value="F:transcription cis-regulatory region binding"/>
    <property type="evidence" value="ECO:0007669"/>
    <property type="project" value="TreeGrafter"/>
</dbReference>
<dbReference type="PANTHER" id="PTHR48111:SF35">
    <property type="entry name" value="TRANSCRIPTIONAL REGULATORY PROTEIN QSEB"/>
    <property type="match status" value="1"/>
</dbReference>
<dbReference type="AlphaFoldDB" id="V4PK41"/>
<evidence type="ECO:0000259" key="10">
    <source>
        <dbReference type="PROSITE" id="PS50110"/>
    </source>
</evidence>
<dbReference type="SUPFAM" id="SSF52172">
    <property type="entry name" value="CheY-like"/>
    <property type="match status" value="1"/>
</dbReference>
<dbReference type="GO" id="GO:0000156">
    <property type="term" value="F:phosphorelay response regulator activity"/>
    <property type="evidence" value="ECO:0007669"/>
    <property type="project" value="TreeGrafter"/>
</dbReference>
<dbReference type="eggNOG" id="COG0745">
    <property type="taxonomic scope" value="Bacteria"/>
</dbReference>
<dbReference type="RefSeq" id="WP_018083408.1">
    <property type="nucleotide sequence ID" value="NZ_AQWM01000031.1"/>
</dbReference>
<dbReference type="Gene3D" id="6.10.250.690">
    <property type="match status" value="1"/>
</dbReference>
<keyword evidence="4" id="KW-0902">Two-component regulatory system</keyword>
<sequence length="218" mass="24249">MKVLLIEDDMTLGPGLKTGLEKAGFFTEWTTSLEAAEVMLDHASFDALLLDLSLPDGDGMSLLKRLRRARQAIPIMVVTARSHREARIEGLDEGADDYVTKPYDLDELVARLRAVVRRSFGQSSDRLRFGAFELDIKGRVVTRESIRIPLKGREIRVLSILAQRAGRWVSKADIENTIYEDGKGIESNTVETAVYALRKKLGLGAIITARGLGYMVSR</sequence>
<dbReference type="Gene3D" id="1.10.10.10">
    <property type="entry name" value="Winged helix-like DNA-binding domain superfamily/Winged helix DNA-binding domain"/>
    <property type="match status" value="1"/>
</dbReference>
<feature type="DNA-binding region" description="OmpR/PhoB-type" evidence="9">
    <location>
        <begin position="124"/>
        <end position="218"/>
    </location>
</feature>
<evidence type="ECO:0000256" key="7">
    <source>
        <dbReference type="ARBA" id="ARBA00023163"/>
    </source>
</evidence>
<dbReference type="SMART" id="SM00448">
    <property type="entry name" value="REC"/>
    <property type="match status" value="1"/>
</dbReference>
<comment type="subcellular location">
    <subcellularLocation>
        <location evidence="1">Cytoplasm</location>
    </subcellularLocation>
</comment>
<comment type="caution">
    <text evidence="12">The sequence shown here is derived from an EMBL/GenBank/DDBJ whole genome shotgun (WGS) entry which is preliminary data.</text>
</comment>
<dbReference type="GO" id="GO:0032993">
    <property type="term" value="C:protein-DNA complex"/>
    <property type="evidence" value="ECO:0007669"/>
    <property type="project" value="TreeGrafter"/>
</dbReference>
<dbReference type="EMBL" id="AWGB01000043">
    <property type="protein sequence ID" value="ESQ87594.1"/>
    <property type="molecule type" value="Genomic_DNA"/>
</dbReference>
<dbReference type="CDD" id="cd00383">
    <property type="entry name" value="trans_reg_C"/>
    <property type="match status" value="1"/>
</dbReference>
<dbReference type="GO" id="GO:0006355">
    <property type="term" value="P:regulation of DNA-templated transcription"/>
    <property type="evidence" value="ECO:0007669"/>
    <property type="project" value="InterPro"/>
</dbReference>